<feature type="domain" description="Phosphoesterase HXTX" evidence="3">
    <location>
        <begin position="11"/>
        <end position="86"/>
    </location>
</feature>
<evidence type="ECO:0000259" key="3">
    <source>
        <dbReference type="Pfam" id="PF02834"/>
    </source>
</evidence>
<comment type="caution">
    <text evidence="4">The sequence shown here is derived from an EMBL/GenBank/DDBJ whole genome shotgun (WGS) entry which is preliminary data.</text>
</comment>
<dbReference type="PANTHER" id="PTHR35561">
    <property type="entry name" value="RNA 2',3'-CYCLIC PHOSPHODIESTERASE"/>
    <property type="match status" value="1"/>
</dbReference>
<dbReference type="InterPro" id="IPR009097">
    <property type="entry name" value="Cyclic_Pdiesterase"/>
</dbReference>
<feature type="short sequence motif" description="HXTX 2" evidence="2">
    <location>
        <begin position="128"/>
        <end position="131"/>
    </location>
</feature>
<comment type="similarity">
    <text evidence="2">Belongs to the 2H phosphoesterase superfamily. ThpR family.</text>
</comment>
<dbReference type="AlphaFoldDB" id="A0A7C3N9J2"/>
<feature type="active site" description="Proton acceptor" evidence="2">
    <location>
        <position position="128"/>
    </location>
</feature>
<protein>
    <recommendedName>
        <fullName evidence="2">RNA 2',3'-cyclic phosphodiesterase</fullName>
        <shortName evidence="2">RNA 2',3'-CPDase</shortName>
        <ecNumber evidence="2">3.1.4.58</ecNumber>
    </recommendedName>
</protein>
<dbReference type="Gene3D" id="3.90.1140.10">
    <property type="entry name" value="Cyclic phosphodiesterase"/>
    <property type="match status" value="1"/>
</dbReference>
<dbReference type="PANTHER" id="PTHR35561:SF1">
    <property type="entry name" value="RNA 2',3'-CYCLIC PHOSPHODIESTERASE"/>
    <property type="match status" value="1"/>
</dbReference>
<comment type="function">
    <text evidence="2">Hydrolyzes RNA 2',3'-cyclic phosphodiester to an RNA 2'-phosphomonoester.</text>
</comment>
<sequence length="188" mass="21957">MSKRLFIAFKIPSDLKNELLLVQHKIKNNLELKGVNWVKPDNMHITVAFLGQVDEKVVPQIIDIMNSVNFKSIQVKGEGLKFFNKNNYPAIFFYSLEVTDELKDTVGNIRENLIKKGIDFDRKNFNAHITIARIKEEFDGNLLFKFVNEKKTFFESKKYSINSLVLFESKFVDNQPIYIPLHEINQEV</sequence>
<evidence type="ECO:0000256" key="2">
    <source>
        <dbReference type="HAMAP-Rule" id="MF_01940"/>
    </source>
</evidence>
<feature type="domain" description="Phosphoesterase HXTX" evidence="3">
    <location>
        <begin position="97"/>
        <end position="178"/>
    </location>
</feature>
<evidence type="ECO:0000313" key="4">
    <source>
        <dbReference type="EMBL" id="HFK23421.1"/>
    </source>
</evidence>
<dbReference type="GO" id="GO:0008664">
    <property type="term" value="F:RNA 2',3'-cyclic 3'-phosphodiesterase activity"/>
    <property type="evidence" value="ECO:0007669"/>
    <property type="project" value="UniProtKB-EC"/>
</dbReference>
<reference evidence="4" key="1">
    <citation type="journal article" date="2020" name="mSystems">
        <title>Genome- and Community-Level Interaction Insights into Carbon Utilization and Element Cycling Functions of Hydrothermarchaeota in Hydrothermal Sediment.</title>
        <authorList>
            <person name="Zhou Z."/>
            <person name="Liu Y."/>
            <person name="Xu W."/>
            <person name="Pan J."/>
            <person name="Luo Z.H."/>
            <person name="Li M."/>
        </authorList>
    </citation>
    <scope>NUCLEOTIDE SEQUENCE [LARGE SCALE GENOMIC DNA]</scope>
    <source>
        <strain evidence="4">SpSt-464</strain>
    </source>
</reference>
<organism evidence="4">
    <name type="scientific">candidate division WOR-3 bacterium</name>
    <dbReference type="NCBI Taxonomy" id="2052148"/>
    <lineage>
        <taxon>Bacteria</taxon>
        <taxon>Bacteria division WOR-3</taxon>
    </lineage>
</organism>
<gene>
    <name evidence="4" type="primary">thpR</name>
    <name evidence="4" type="ORF">ENS15_02030</name>
</gene>
<dbReference type="SUPFAM" id="SSF55144">
    <property type="entry name" value="LigT-like"/>
    <property type="match status" value="1"/>
</dbReference>
<dbReference type="Pfam" id="PF02834">
    <property type="entry name" value="LigT_PEase"/>
    <property type="match status" value="2"/>
</dbReference>
<evidence type="ECO:0000256" key="1">
    <source>
        <dbReference type="ARBA" id="ARBA00022801"/>
    </source>
</evidence>
<feature type="short sequence motif" description="HXTX 1" evidence="2">
    <location>
        <begin position="44"/>
        <end position="47"/>
    </location>
</feature>
<dbReference type="EC" id="3.1.4.58" evidence="2"/>
<dbReference type="EMBL" id="DSTT01000002">
    <property type="protein sequence ID" value="HFK23421.1"/>
    <property type="molecule type" value="Genomic_DNA"/>
</dbReference>
<keyword evidence="1 2" id="KW-0378">Hydrolase</keyword>
<dbReference type="GO" id="GO:0004113">
    <property type="term" value="F:2',3'-cyclic-nucleotide 3'-phosphodiesterase activity"/>
    <property type="evidence" value="ECO:0007669"/>
    <property type="project" value="InterPro"/>
</dbReference>
<feature type="active site" description="Proton donor" evidence="2">
    <location>
        <position position="44"/>
    </location>
</feature>
<dbReference type="InterPro" id="IPR004175">
    <property type="entry name" value="RNA_CPDase"/>
</dbReference>
<proteinExistence type="inferred from homology"/>
<accession>A0A7C3N9J2</accession>
<dbReference type="NCBIfam" id="TIGR02258">
    <property type="entry name" value="2_5_ligase"/>
    <property type="match status" value="1"/>
</dbReference>
<dbReference type="InterPro" id="IPR014051">
    <property type="entry name" value="Phosphoesterase_HXTX"/>
</dbReference>
<comment type="catalytic activity">
    <reaction evidence="2">
        <text>a 3'-end 2',3'-cyclophospho-ribonucleotide-RNA + H2O = a 3'-end 2'-phospho-ribonucleotide-RNA + H(+)</text>
        <dbReference type="Rhea" id="RHEA:11828"/>
        <dbReference type="Rhea" id="RHEA-COMP:10464"/>
        <dbReference type="Rhea" id="RHEA-COMP:17353"/>
        <dbReference type="ChEBI" id="CHEBI:15377"/>
        <dbReference type="ChEBI" id="CHEBI:15378"/>
        <dbReference type="ChEBI" id="CHEBI:83064"/>
        <dbReference type="ChEBI" id="CHEBI:173113"/>
        <dbReference type="EC" id="3.1.4.58"/>
    </reaction>
</comment>
<dbReference type="HAMAP" id="MF_01940">
    <property type="entry name" value="RNA_CPDase"/>
    <property type="match status" value="1"/>
</dbReference>
<name>A0A7C3N9J2_UNCW3</name>